<evidence type="ECO:0000256" key="8">
    <source>
        <dbReference type="ARBA" id="ARBA00022679"/>
    </source>
</evidence>
<keyword evidence="8 15" id="KW-0808">Transferase</keyword>
<evidence type="ECO:0000256" key="12">
    <source>
        <dbReference type="ARBA" id="ARBA00031088"/>
    </source>
</evidence>
<comment type="subcellular location">
    <subcellularLocation>
        <location evidence="2">Cytoplasm</location>
    </subcellularLocation>
</comment>
<evidence type="ECO:0000256" key="10">
    <source>
        <dbReference type="ARBA" id="ARBA00022884"/>
    </source>
</evidence>
<keyword evidence="6" id="KW-0698">rRNA processing</keyword>
<dbReference type="NCBIfam" id="TIGR00563">
    <property type="entry name" value="rsmB"/>
    <property type="match status" value="1"/>
</dbReference>
<comment type="function">
    <text evidence="1">Specifically methylates the cytosine at position 967 (m5C967) of 16S rRNA.</text>
</comment>
<evidence type="ECO:0000256" key="5">
    <source>
        <dbReference type="ARBA" id="ARBA00022490"/>
    </source>
</evidence>
<comment type="catalytic activity">
    <reaction evidence="13">
        <text>cytidine(967) in 16S rRNA + S-adenosyl-L-methionine = 5-methylcytidine(967) in 16S rRNA + S-adenosyl-L-homocysteine + H(+)</text>
        <dbReference type="Rhea" id="RHEA:42748"/>
        <dbReference type="Rhea" id="RHEA-COMP:10219"/>
        <dbReference type="Rhea" id="RHEA-COMP:10220"/>
        <dbReference type="ChEBI" id="CHEBI:15378"/>
        <dbReference type="ChEBI" id="CHEBI:57856"/>
        <dbReference type="ChEBI" id="CHEBI:59789"/>
        <dbReference type="ChEBI" id="CHEBI:74483"/>
        <dbReference type="ChEBI" id="CHEBI:82748"/>
        <dbReference type="EC" id="2.1.1.176"/>
    </reaction>
</comment>
<evidence type="ECO:0000256" key="6">
    <source>
        <dbReference type="ARBA" id="ARBA00022552"/>
    </source>
</evidence>
<proteinExistence type="inferred from homology"/>
<evidence type="ECO:0000256" key="2">
    <source>
        <dbReference type="ARBA" id="ARBA00004496"/>
    </source>
</evidence>
<evidence type="ECO:0000256" key="7">
    <source>
        <dbReference type="ARBA" id="ARBA00022603"/>
    </source>
</evidence>
<dbReference type="InterPro" id="IPR035926">
    <property type="entry name" value="NusB-like_sf"/>
</dbReference>
<keyword evidence="9" id="KW-0949">S-adenosyl-L-methionine</keyword>
<dbReference type="Gene3D" id="1.10.940.10">
    <property type="entry name" value="NusB-like"/>
    <property type="match status" value="1"/>
</dbReference>
<keyword evidence="5" id="KW-0963">Cytoplasm</keyword>
<dbReference type="Pfam" id="PF22458">
    <property type="entry name" value="RsmF-B_ferredox"/>
    <property type="match status" value="1"/>
</dbReference>
<dbReference type="EC" id="2.1.1.176" evidence="4"/>
<dbReference type="CDD" id="cd02440">
    <property type="entry name" value="AdoMet_MTases"/>
    <property type="match status" value="1"/>
</dbReference>
<evidence type="ECO:0000256" key="11">
    <source>
        <dbReference type="ARBA" id="ARBA00030399"/>
    </source>
</evidence>
<dbReference type="PROSITE" id="PS01153">
    <property type="entry name" value="NOL1_NOP2_SUN"/>
    <property type="match status" value="1"/>
</dbReference>
<dbReference type="InterPro" id="IPR004573">
    <property type="entry name" value="rRNA_ssu_MeTfrase_B"/>
</dbReference>
<dbReference type="PRINTS" id="PR02008">
    <property type="entry name" value="RCMTFAMILY"/>
</dbReference>
<dbReference type="InterPro" id="IPR001678">
    <property type="entry name" value="MeTrfase_RsmB-F_NOP2_dom"/>
</dbReference>
<gene>
    <name evidence="15" type="primary">rsmB</name>
    <name evidence="15" type="ORF">KBTEX_00299</name>
</gene>
<dbReference type="FunFam" id="3.40.50.150:FF:000022">
    <property type="entry name" value="Ribosomal RNA small subunit methyltransferase B"/>
    <property type="match status" value="1"/>
</dbReference>
<dbReference type="EMBL" id="MN079078">
    <property type="protein sequence ID" value="QEA03998.1"/>
    <property type="molecule type" value="Genomic_DNA"/>
</dbReference>
<protein>
    <recommendedName>
        <fullName evidence="4">16S rRNA (cytosine(967)-C(5))-methyltransferase</fullName>
        <ecNumber evidence="4">2.1.1.176</ecNumber>
    </recommendedName>
    <alternativeName>
        <fullName evidence="11">16S rRNA m5C967 methyltransferase</fullName>
    </alternativeName>
    <alternativeName>
        <fullName evidence="12">rRNA (cytosine-C(5)-)-methyltransferase RsmB</fullName>
    </alternativeName>
</protein>
<sequence length="443" mass="46405">MSGSAETGVAPRRAAVEAVAGVVLHGRSLARELPALEAGLGAADAALAHELAYGSLRWYRRLQAVVNALLSRPLRPRDRILEPLLVVGLYQLEHTRVPPHAAVSATVAVTSALGRRRAAGLVNGCLRRFQRERERLLARADRDPAVAAALPEWLDAAIRSDWPEARDAVAAACLARPPMTLRVNRRRTTREAYAARLVAAGITARPLQGLAEALVLDAPVAVNALPGFAEGEVSVQDGAAQFAAGLLAPAAGDRVLDACAAPGGKTAHLLERGEDLSVLALDSDAGRLERVGGTLARLGLTARLCAGDASHPETWWDGGRFQRILLDAPCSGTGVIRRHPDIKWLRRAADIPRLAGTQAALLRALWPLLAPGGRLVYATCSLLHAENEAVASAFAAGTADARVVAPGLPAGRATGVGHQLLPGEGGMDGFYYACFDKSPCAGG</sequence>
<evidence type="ECO:0000256" key="4">
    <source>
        <dbReference type="ARBA" id="ARBA00012140"/>
    </source>
</evidence>
<dbReference type="InterPro" id="IPR054728">
    <property type="entry name" value="RsmB-like_ferredoxin"/>
</dbReference>
<reference evidence="15" key="1">
    <citation type="submission" date="2019-06" db="EMBL/GenBank/DDBJ databases">
        <authorList>
            <person name="Murdoch R.W."/>
            <person name="Fathepure B."/>
        </authorList>
    </citation>
    <scope>NUCLEOTIDE SEQUENCE</scope>
</reference>
<dbReference type="SUPFAM" id="SSF48013">
    <property type="entry name" value="NusB-like"/>
    <property type="match status" value="1"/>
</dbReference>
<evidence type="ECO:0000313" key="15">
    <source>
        <dbReference type="EMBL" id="QEA03998.1"/>
    </source>
</evidence>
<dbReference type="GO" id="GO:0009383">
    <property type="term" value="F:rRNA (cytosine-C5-)-methyltransferase activity"/>
    <property type="evidence" value="ECO:0007669"/>
    <property type="project" value="TreeGrafter"/>
</dbReference>
<keyword evidence="10" id="KW-0694">RNA-binding</keyword>
<dbReference type="InterPro" id="IPR023267">
    <property type="entry name" value="RCMT"/>
</dbReference>
<dbReference type="NCBIfam" id="NF008149">
    <property type="entry name" value="PRK10901.1"/>
    <property type="match status" value="1"/>
</dbReference>
<dbReference type="InterPro" id="IPR018314">
    <property type="entry name" value="RsmB/NOL1/NOP2-like_CS"/>
</dbReference>
<dbReference type="Pfam" id="PF01029">
    <property type="entry name" value="NusB"/>
    <property type="match status" value="1"/>
</dbReference>
<name>A0A5B8R7K6_9ZZZZ</name>
<evidence type="ECO:0000256" key="3">
    <source>
        <dbReference type="ARBA" id="ARBA00007494"/>
    </source>
</evidence>
<accession>A0A5B8R7K6</accession>
<evidence type="ECO:0000259" key="14">
    <source>
        <dbReference type="PROSITE" id="PS51686"/>
    </source>
</evidence>
<dbReference type="Pfam" id="PF01189">
    <property type="entry name" value="Methyltr_RsmB-F"/>
    <property type="match status" value="1"/>
</dbReference>
<comment type="similarity">
    <text evidence="3">Belongs to the class I-like SAM-binding methyltransferase superfamily. RsmB/NOP family.</text>
</comment>
<evidence type="ECO:0000256" key="9">
    <source>
        <dbReference type="ARBA" id="ARBA00022691"/>
    </source>
</evidence>
<feature type="domain" description="SAM-dependent MTase RsmB/NOP-type" evidence="14">
    <location>
        <begin position="169"/>
        <end position="438"/>
    </location>
</feature>
<dbReference type="AlphaFoldDB" id="A0A5B8R7K6"/>
<organism evidence="15">
    <name type="scientific">uncultured organism</name>
    <dbReference type="NCBI Taxonomy" id="155900"/>
    <lineage>
        <taxon>unclassified sequences</taxon>
        <taxon>environmental samples</taxon>
    </lineage>
</organism>
<evidence type="ECO:0000256" key="1">
    <source>
        <dbReference type="ARBA" id="ARBA00002724"/>
    </source>
</evidence>
<dbReference type="SUPFAM" id="SSF53335">
    <property type="entry name" value="S-adenosyl-L-methionine-dependent methyltransferases"/>
    <property type="match status" value="1"/>
</dbReference>
<dbReference type="GO" id="GO:0070475">
    <property type="term" value="P:rRNA base methylation"/>
    <property type="evidence" value="ECO:0007669"/>
    <property type="project" value="TreeGrafter"/>
</dbReference>
<dbReference type="FunFam" id="3.30.70.1170:FF:000002">
    <property type="entry name" value="Ribosomal RNA small subunit methyltransferase B"/>
    <property type="match status" value="1"/>
</dbReference>
<dbReference type="InterPro" id="IPR029063">
    <property type="entry name" value="SAM-dependent_MTases_sf"/>
</dbReference>
<dbReference type="PROSITE" id="PS51686">
    <property type="entry name" value="SAM_MT_RSMB_NOP"/>
    <property type="match status" value="1"/>
</dbReference>
<dbReference type="GO" id="GO:0006355">
    <property type="term" value="P:regulation of DNA-templated transcription"/>
    <property type="evidence" value="ECO:0007669"/>
    <property type="project" value="InterPro"/>
</dbReference>
<dbReference type="Gene3D" id="3.30.70.1170">
    <property type="entry name" value="Sun protein, domain 3"/>
    <property type="match status" value="1"/>
</dbReference>
<keyword evidence="7 15" id="KW-0489">Methyltransferase</keyword>
<dbReference type="PANTHER" id="PTHR22807">
    <property type="entry name" value="NOP2 YEAST -RELATED NOL1/NOP2/FMU SUN DOMAIN-CONTAINING"/>
    <property type="match status" value="1"/>
</dbReference>
<dbReference type="InterPro" id="IPR006027">
    <property type="entry name" value="NusB_RsmB_TIM44"/>
</dbReference>
<evidence type="ECO:0000256" key="13">
    <source>
        <dbReference type="ARBA" id="ARBA00047283"/>
    </source>
</evidence>
<dbReference type="Gene3D" id="3.40.50.150">
    <property type="entry name" value="Vaccinia Virus protein VP39"/>
    <property type="match status" value="1"/>
</dbReference>
<dbReference type="InterPro" id="IPR049560">
    <property type="entry name" value="MeTrfase_RsmB-F_NOP2_cat"/>
</dbReference>
<dbReference type="GO" id="GO:0003723">
    <property type="term" value="F:RNA binding"/>
    <property type="evidence" value="ECO:0007669"/>
    <property type="project" value="UniProtKB-KW"/>
</dbReference>
<dbReference type="PANTHER" id="PTHR22807:SF61">
    <property type="entry name" value="NOL1_NOP2_SUN FAMILY PROTEIN _ ANTITERMINATION NUSB DOMAIN-CONTAINING PROTEIN"/>
    <property type="match status" value="1"/>
</dbReference>